<sequence>MLSNMIYRHKVKLFFRGTDWCYPFPPSGAEEVYLRQPPSAAQMPLCELHSRPPSPVISCRVSTPAVRSLPSPLPPTSLPQNPNAFAVLWLT</sequence>
<dbReference type="AlphaFoldDB" id="A0AAV5J7Q4"/>
<proteinExistence type="predicted"/>
<dbReference type="EMBL" id="BPVZ01000028">
    <property type="protein sequence ID" value="GKV07970.1"/>
    <property type="molecule type" value="Genomic_DNA"/>
</dbReference>
<reference evidence="1 2" key="1">
    <citation type="journal article" date="2021" name="Commun. Biol.">
        <title>The genome of Shorea leprosula (Dipterocarpaceae) highlights the ecological relevance of drought in aseasonal tropical rainforests.</title>
        <authorList>
            <person name="Ng K.K.S."/>
            <person name="Kobayashi M.J."/>
            <person name="Fawcett J.A."/>
            <person name="Hatakeyama M."/>
            <person name="Paape T."/>
            <person name="Ng C.H."/>
            <person name="Ang C.C."/>
            <person name="Tnah L.H."/>
            <person name="Lee C.T."/>
            <person name="Nishiyama T."/>
            <person name="Sese J."/>
            <person name="O'Brien M.J."/>
            <person name="Copetti D."/>
            <person name="Mohd Noor M.I."/>
            <person name="Ong R.C."/>
            <person name="Putra M."/>
            <person name="Sireger I.Z."/>
            <person name="Indrioko S."/>
            <person name="Kosugi Y."/>
            <person name="Izuno A."/>
            <person name="Isagi Y."/>
            <person name="Lee S.L."/>
            <person name="Shimizu K.K."/>
        </authorList>
    </citation>
    <scope>NUCLEOTIDE SEQUENCE [LARGE SCALE GENOMIC DNA]</scope>
    <source>
        <strain evidence="1">214</strain>
    </source>
</reference>
<keyword evidence="2" id="KW-1185">Reference proteome</keyword>
<comment type="caution">
    <text evidence="1">The sequence shown here is derived from an EMBL/GenBank/DDBJ whole genome shotgun (WGS) entry which is preliminary data.</text>
</comment>
<evidence type="ECO:0000313" key="2">
    <source>
        <dbReference type="Proteomes" id="UP001054252"/>
    </source>
</evidence>
<protein>
    <submittedName>
        <fullName evidence="1">Uncharacterized protein</fullName>
    </submittedName>
</protein>
<gene>
    <name evidence="1" type="ORF">SLEP1_g19664</name>
</gene>
<organism evidence="1 2">
    <name type="scientific">Rubroshorea leprosula</name>
    <dbReference type="NCBI Taxonomy" id="152421"/>
    <lineage>
        <taxon>Eukaryota</taxon>
        <taxon>Viridiplantae</taxon>
        <taxon>Streptophyta</taxon>
        <taxon>Embryophyta</taxon>
        <taxon>Tracheophyta</taxon>
        <taxon>Spermatophyta</taxon>
        <taxon>Magnoliopsida</taxon>
        <taxon>eudicotyledons</taxon>
        <taxon>Gunneridae</taxon>
        <taxon>Pentapetalae</taxon>
        <taxon>rosids</taxon>
        <taxon>malvids</taxon>
        <taxon>Malvales</taxon>
        <taxon>Dipterocarpaceae</taxon>
        <taxon>Rubroshorea</taxon>
    </lineage>
</organism>
<dbReference type="Proteomes" id="UP001054252">
    <property type="component" value="Unassembled WGS sequence"/>
</dbReference>
<name>A0AAV5J7Q4_9ROSI</name>
<evidence type="ECO:0000313" key="1">
    <source>
        <dbReference type="EMBL" id="GKV07970.1"/>
    </source>
</evidence>
<accession>A0AAV5J7Q4</accession>